<evidence type="ECO:0000313" key="1">
    <source>
        <dbReference type="EMBL" id="ARK19935.1"/>
    </source>
</evidence>
<dbReference type="EMBL" id="KY563526">
    <property type="protein sequence ID" value="ARK19935.1"/>
    <property type="molecule type" value="mRNA"/>
</dbReference>
<sequence>MKIGIVLCLFFTICKYTMILGIFENLSIQDLHSRQDYVKLAQKEIHTMSVKLVKQCMQNGEMLENVLGTLRTNNHILHLRLEMEFNKTHETLNESNVDGKDLEHCLEISTEGLMRIAENSRRCFLKCVVNASEFFVTTFKDVIKTNKLEKRLRMKLQKIQNTCFDNSTLNKQLSCVNTNMTNLEPRLKEFEQKYKTNSDDQLKNFQGVIENMHECSKKQHDVVSTKLVELATHVVDCVLNK</sequence>
<accession>A0A1W6EW65</accession>
<organism evidence="1">
    <name type="scientific">Ampulex compressa</name>
    <name type="common">Emerald cockroach wasp</name>
    <dbReference type="NCBI Taxonomy" id="860918"/>
    <lineage>
        <taxon>Eukaryota</taxon>
        <taxon>Metazoa</taxon>
        <taxon>Ecdysozoa</taxon>
        <taxon>Arthropoda</taxon>
        <taxon>Hexapoda</taxon>
        <taxon>Insecta</taxon>
        <taxon>Pterygota</taxon>
        <taxon>Neoptera</taxon>
        <taxon>Endopterygota</taxon>
        <taxon>Hymenoptera</taxon>
        <taxon>Apocrita</taxon>
        <taxon>Aculeata</taxon>
        <taxon>Apoidea</taxon>
        <taxon>Ampulicidae</taxon>
        <taxon>Ampulicini</taxon>
        <taxon>Ampulex</taxon>
    </lineage>
</organism>
<protein>
    <submittedName>
        <fullName evidence="1">Venom protein</fullName>
    </submittedName>
</protein>
<reference evidence="1" key="1">
    <citation type="submission" date="2017-02" db="EMBL/GenBank/DDBJ databases">
        <title>Parasitoid Jewel Wasp Mounts Multi-Pronged Neurochemical Attack to Hijack a Host Brain.</title>
        <authorList>
            <person name="Arvidson R.S."/>
            <person name="Kaiser M."/>
            <person name="Libersat F."/>
            <person name="Adams M.E."/>
        </authorList>
    </citation>
    <scope>NUCLEOTIDE SEQUENCE</scope>
    <source>
        <strain evidence="1">153</strain>
    </source>
</reference>
<dbReference type="AlphaFoldDB" id="A0A1W6EW65"/>
<name>A0A1W6EW65_AMPCP</name>
<proteinExistence type="evidence at transcript level"/>